<dbReference type="InterPro" id="IPR005120">
    <property type="entry name" value="UPF3_dom"/>
</dbReference>
<keyword evidence="7" id="KW-0812">Transmembrane</keyword>
<feature type="active site" evidence="5">
    <location>
        <position position="1132"/>
    </location>
</feature>
<dbReference type="InterPro" id="IPR033140">
    <property type="entry name" value="Lipase_GDXG_put_SER_AS"/>
</dbReference>
<evidence type="ECO:0000256" key="5">
    <source>
        <dbReference type="PROSITE-ProRule" id="PRU10038"/>
    </source>
</evidence>
<evidence type="ECO:0000256" key="2">
    <source>
        <dbReference type="ARBA" id="ARBA00010515"/>
    </source>
</evidence>
<dbReference type="InterPro" id="IPR029058">
    <property type="entry name" value="AB_hydrolase_fold"/>
</dbReference>
<dbReference type="PANTHER" id="PTHR48081">
    <property type="entry name" value="AB HYDROLASE SUPERFAMILY PROTEIN C4A8.06C"/>
    <property type="match status" value="1"/>
</dbReference>
<feature type="domain" description="Alpha/beta hydrolase fold-3" evidence="9">
    <location>
        <begin position="1054"/>
        <end position="1205"/>
    </location>
</feature>
<dbReference type="Proteomes" id="UP001159428">
    <property type="component" value="Unassembled WGS sequence"/>
</dbReference>
<dbReference type="EMBL" id="CALNXJ010000046">
    <property type="protein sequence ID" value="CAH3149422.1"/>
    <property type="molecule type" value="Genomic_DNA"/>
</dbReference>
<evidence type="ECO:0000259" key="9">
    <source>
        <dbReference type="Pfam" id="PF07859"/>
    </source>
</evidence>
<evidence type="ECO:0000256" key="6">
    <source>
        <dbReference type="SAM" id="MobiDB-lite"/>
    </source>
</evidence>
<feature type="compositionally biased region" description="Basic and acidic residues" evidence="6">
    <location>
        <begin position="417"/>
        <end position="440"/>
    </location>
</feature>
<dbReference type="InterPro" id="IPR012677">
    <property type="entry name" value="Nucleotide-bd_a/b_plait_sf"/>
</dbReference>
<dbReference type="Gene3D" id="3.40.50.1820">
    <property type="entry name" value="alpha/beta hydrolase"/>
    <property type="match status" value="2"/>
</dbReference>
<dbReference type="CDD" id="cd12455">
    <property type="entry name" value="RRM_like_Smg4_UPF3"/>
    <property type="match status" value="1"/>
</dbReference>
<organism evidence="10 11">
    <name type="scientific">Pocillopora meandrina</name>
    <dbReference type="NCBI Taxonomy" id="46732"/>
    <lineage>
        <taxon>Eukaryota</taxon>
        <taxon>Metazoa</taxon>
        <taxon>Cnidaria</taxon>
        <taxon>Anthozoa</taxon>
        <taxon>Hexacorallia</taxon>
        <taxon>Scleractinia</taxon>
        <taxon>Astrocoeniina</taxon>
        <taxon>Pocilloporidae</taxon>
        <taxon>Pocillopora</taxon>
    </lineage>
</organism>
<feature type="domain" description="Alpha/beta hydrolase fold-3" evidence="9">
    <location>
        <begin position="632"/>
        <end position="784"/>
    </location>
</feature>
<gene>
    <name evidence="10" type="ORF">PMEA_00024435</name>
</gene>
<feature type="domain" description="Alpha/beta hydrolase fold-3" evidence="9">
    <location>
        <begin position="827"/>
        <end position="883"/>
    </location>
</feature>
<dbReference type="Pfam" id="PF07859">
    <property type="entry name" value="Abhydrolase_3"/>
    <property type="match status" value="4"/>
</dbReference>
<proteinExistence type="inferred from homology"/>
<keyword evidence="7" id="KW-0472">Membrane</keyword>
<dbReference type="InterPro" id="IPR013094">
    <property type="entry name" value="AB_hydrolase_3"/>
</dbReference>
<evidence type="ECO:0000256" key="3">
    <source>
        <dbReference type="ARBA" id="ARBA00022801"/>
    </source>
</evidence>
<feature type="domain" description="Alpha/beta hydrolase fold-3" evidence="9">
    <location>
        <begin position="1249"/>
        <end position="1299"/>
    </location>
</feature>
<feature type="compositionally biased region" description="Basic and acidic residues" evidence="6">
    <location>
        <begin position="469"/>
        <end position="565"/>
    </location>
</feature>
<feature type="compositionally biased region" description="Basic and acidic residues" evidence="6">
    <location>
        <begin position="228"/>
        <end position="409"/>
    </location>
</feature>
<dbReference type="Gene3D" id="3.30.70.330">
    <property type="match status" value="1"/>
</dbReference>
<dbReference type="SUPFAM" id="SSF53474">
    <property type="entry name" value="alpha/beta-Hydrolases"/>
    <property type="match status" value="2"/>
</dbReference>
<feature type="active site" evidence="5">
    <location>
        <position position="710"/>
    </location>
</feature>
<dbReference type="GO" id="GO:0000184">
    <property type="term" value="P:nuclear-transcribed mRNA catabolic process, nonsense-mediated decay"/>
    <property type="evidence" value="ECO:0007669"/>
    <property type="project" value="UniProtKB-KW"/>
</dbReference>
<dbReference type="PROSITE" id="PS01174">
    <property type="entry name" value="LIPASE_GDXG_SER"/>
    <property type="match status" value="2"/>
</dbReference>
<evidence type="ECO:0000313" key="11">
    <source>
        <dbReference type="Proteomes" id="UP001159428"/>
    </source>
</evidence>
<dbReference type="GO" id="GO:0003676">
    <property type="term" value="F:nucleic acid binding"/>
    <property type="evidence" value="ECO:0007669"/>
    <property type="project" value="InterPro"/>
</dbReference>
<dbReference type="InterPro" id="IPR035979">
    <property type="entry name" value="RBD_domain_sf"/>
</dbReference>
<evidence type="ECO:0000256" key="4">
    <source>
        <dbReference type="ARBA" id="ARBA00023161"/>
    </source>
</evidence>
<dbReference type="InterPro" id="IPR050300">
    <property type="entry name" value="GDXG_lipolytic_enzyme"/>
</dbReference>
<feature type="transmembrane region" description="Helical" evidence="7">
    <location>
        <begin position="935"/>
        <end position="958"/>
    </location>
</feature>
<evidence type="ECO:0000256" key="7">
    <source>
        <dbReference type="SAM" id="Phobius"/>
    </source>
</evidence>
<evidence type="ECO:0000256" key="1">
    <source>
        <dbReference type="ARBA" id="ARBA00005991"/>
    </source>
</evidence>
<keyword evidence="7" id="KW-1133">Transmembrane helix</keyword>
<protein>
    <submittedName>
        <fullName evidence="10">Uncharacterized protein</fullName>
    </submittedName>
</protein>
<dbReference type="Pfam" id="PF03467">
    <property type="entry name" value="Smg4_UPF3"/>
    <property type="match status" value="1"/>
</dbReference>
<keyword evidence="3" id="KW-0378">Hydrolase</keyword>
<dbReference type="GO" id="GO:0016787">
    <property type="term" value="F:hydrolase activity"/>
    <property type="evidence" value="ECO:0007669"/>
    <property type="project" value="UniProtKB-KW"/>
</dbReference>
<sequence length="1333" mass="151183">MGKSEVEKAPSAPKTKREKIYSPTKVIIRRLPPSFTEEQLKEELGEFPEHDFFYFVGSSMSFGPVSFSRAYINFKNRDDIIKFRDQFDGYCFVDSRGVEYPAVVEYAPYQAVPKKKVKKDPKIGTILEDPDYKAFLESLNKDEEPPPSVEAHLEEIEAKKSSSSAAKKSTPLLEYLKMKRSPRGRPLSSRNISDKKRRADREELPKSPKKSSNLSSSKDSGGKSGSHPPKEEKPKDDRKDANAKEGTRKKDEQDRKGSKDTKASLSSKEKSDSKSPAKGKEEKGRPESGRFGRRSDSRRSDERRPEDRRNSNRRDRRDTGDSSGSDRVRDDRSRKESGSDGSGRRDRRPESRRDSRPAREPEDKPKGREPLPKASDADKGGKSGGEKEKEQKKTTSKANETEKNRKEEDSSVAGDAKPSREEEKGAAKDEKVRSEEETSRQRRLRNKDRPDRAIYQPRSASRGAGSKSDAPKGTESPEKERGKDSRTKEKNREAERESRKNRDDKPRDRYRDDRRERDRDRDRDRRSDRDRDRERDRPREKTRERDQDQSEFTKEERDERKKAEANESGYTASLFGKGESIEYVNWGLQWLSWMHPKDEESEKLLEIWNEKIANIHVRFYKPKTLGKKTTGVVYFHGGGFTIGSVDQFHLFTLLLAKKANVVLVSVEYRLAPKHTFPAQFHDSYAVVNTLLATGAKYGIDTNRIIVAGDSAGGNLAAAVALKLRDEDKHLAAEILIYPALQFMDFSLPSYQNHGSRLLSLEQLAGYWSYYMTGSADTVSSFLANNHSRHLRNTKYSSYIGVGEKGQQNQQKKPLRGIPVIVLDSLVDYRASPLMANSLKGLPKTLIITCEFDILKDDGLLYRARLLDAGVKVTHLNYMSYHAFLAIQASPYFVAEEFNQALRDIVDFVKGVRGKHQDSPENKTSYFHRDHTFSKIMANFFLIFSLTVGIFFGIIVAWYNSQEIPKGLPDDQLMGLRVFGTGMDILRFLASTASDIGIGESAMENTNLGLQWLSSMLPESDESENLLEIWNDKIANIPVRFYKPKIHGSKRTTGVVYFHGGGFTLGSVDQHHPFTLLLAKEANVVLVSVEYRLAPKHTFPTQFHDCYVVVNTLLATGEKYDIDTNHIIVAGDSAGGNLAAAVALKLRDEDKHLAAEILIYPTLQFMDFSLPSFENHDSRLLSLEQLAEYWSYYMTGTPNMVSSFLANNHSRHLHNTKYSSYIGVGDRGQQNKKKKPLDGIPEVVLNGLVDYRASPLMANSLKGLPKTLIITCEFDILKDDGLLYRARLLDAGVKVTHLNYMSYHPFLAVQVSPYFVTEEFNQALRDIVDFVKGE</sequence>
<comment type="similarity">
    <text evidence="1">Belongs to the RENT3 family.</text>
</comment>
<feature type="region of interest" description="Disordered" evidence="6">
    <location>
        <begin position="156"/>
        <end position="565"/>
    </location>
</feature>
<keyword evidence="4" id="KW-0866">Nonsense-mediated mRNA decay</keyword>
<evidence type="ECO:0000259" key="8">
    <source>
        <dbReference type="Pfam" id="PF03467"/>
    </source>
</evidence>
<name>A0AAU9XLG7_9CNID</name>
<comment type="caution">
    <text evidence="10">The sequence shown here is derived from an EMBL/GenBank/DDBJ whole genome shotgun (WGS) entry which is preliminary data.</text>
</comment>
<comment type="similarity">
    <text evidence="2">Belongs to the 'GDXG' lipolytic enzyme family.</text>
</comment>
<feature type="compositionally biased region" description="Low complexity" evidence="6">
    <location>
        <begin position="210"/>
        <end position="219"/>
    </location>
</feature>
<dbReference type="FunFam" id="3.30.70.330:FF:000717">
    <property type="entry name" value="regulator of nonsense transcripts 3B"/>
    <property type="match status" value="1"/>
</dbReference>
<keyword evidence="11" id="KW-1185">Reference proteome</keyword>
<feature type="compositionally biased region" description="Basic and acidic residues" evidence="6">
    <location>
        <begin position="192"/>
        <end position="206"/>
    </location>
</feature>
<accession>A0AAU9XLG7</accession>
<dbReference type="PANTHER" id="PTHR48081:SF8">
    <property type="entry name" value="ALPHA_BETA HYDROLASE FOLD-3 DOMAIN-CONTAINING PROTEIN-RELATED"/>
    <property type="match status" value="1"/>
</dbReference>
<dbReference type="SUPFAM" id="SSF54928">
    <property type="entry name" value="RNA-binding domain, RBD"/>
    <property type="match status" value="1"/>
</dbReference>
<evidence type="ECO:0000313" key="10">
    <source>
        <dbReference type="EMBL" id="CAH3149422.1"/>
    </source>
</evidence>
<reference evidence="10 11" key="1">
    <citation type="submission" date="2022-05" db="EMBL/GenBank/DDBJ databases">
        <authorList>
            <consortium name="Genoscope - CEA"/>
            <person name="William W."/>
        </authorList>
    </citation>
    <scope>NUCLEOTIDE SEQUENCE [LARGE SCALE GENOMIC DNA]</scope>
</reference>
<feature type="domain" description="UPF3" evidence="8">
    <location>
        <begin position="23"/>
        <end position="180"/>
    </location>
</feature>